<dbReference type="InterPro" id="IPR002328">
    <property type="entry name" value="ADH_Zn_CS"/>
</dbReference>
<name>K6WHU9_9ACTN</name>
<dbReference type="eggNOG" id="COG1063">
    <property type="taxonomic scope" value="Bacteria"/>
</dbReference>
<dbReference type="GO" id="GO:0016491">
    <property type="term" value="F:oxidoreductase activity"/>
    <property type="evidence" value="ECO:0007669"/>
    <property type="project" value="UniProtKB-KW"/>
</dbReference>
<dbReference type="InterPro" id="IPR013154">
    <property type="entry name" value="ADH-like_N"/>
</dbReference>
<sequence>MGVKAVACHGGELEVVDLPAPVPGRGQVLIRVIRAGICGSDLHARFHGDEAAAVSAEVGYDAFMRSSESVIMGHEFTGDVVSYGPGCRRRWTAGTSVVSLPMIKHGDDAHLTGLSVHAPGAFADLMLVAEDLTMPVPDGVPAAHAALTEPLAVAHHAVRRGEVGKRDVAVVIGCGPIGLAVILMLKATGVRSVVASDPSAGRRELAWRCGADVVVDPATESPWDACVERRKYITQAGDLLGAALGAMHDLRRIPGVPWWTVLRAAERLGAAPTGPVVFECVGVPGIIEDIVSHAPFRSRVVVVGVCMQPDTFRPAMALNKEIELRFVFAYDPGEFRDTLHMIADGKVDPGPMITGTVGLDGVRHAFDALASAERHAKVLIDPTSDIATL</sequence>
<dbReference type="EMBL" id="BAHC01000213">
    <property type="protein sequence ID" value="GAB93331.1"/>
    <property type="molecule type" value="Genomic_DNA"/>
</dbReference>
<evidence type="ECO:0000313" key="3">
    <source>
        <dbReference type="EMBL" id="GAB93331.1"/>
    </source>
</evidence>
<dbReference type="InterPro" id="IPR011032">
    <property type="entry name" value="GroES-like_sf"/>
</dbReference>
<dbReference type="Gene3D" id="3.40.50.720">
    <property type="entry name" value="NAD(P)-binding Rossmann-like Domain"/>
    <property type="match status" value="1"/>
</dbReference>
<dbReference type="Proteomes" id="UP000008363">
    <property type="component" value="Unassembled WGS sequence"/>
</dbReference>
<dbReference type="Gene3D" id="3.90.180.10">
    <property type="entry name" value="Medium-chain alcohol dehydrogenases, catalytic domain"/>
    <property type="match status" value="1"/>
</dbReference>
<dbReference type="InterPro" id="IPR036291">
    <property type="entry name" value="NAD(P)-bd_dom_sf"/>
</dbReference>
<reference evidence="3 4" key="1">
    <citation type="submission" date="2012-08" db="EMBL/GenBank/DDBJ databases">
        <title>Whole genome shotgun sequence of Gordonia rhizosphera NBRC 16068.</title>
        <authorList>
            <person name="Takarada H."/>
            <person name="Isaki S."/>
            <person name="Hosoyama A."/>
            <person name="Tsuchikane K."/>
            <person name="Katsumata H."/>
            <person name="Baba S."/>
            <person name="Ohji S."/>
            <person name="Yamazaki S."/>
            <person name="Fujita N."/>
        </authorList>
    </citation>
    <scope>NUCLEOTIDE SEQUENCE [LARGE SCALE GENOMIC DNA]</scope>
    <source>
        <strain evidence="3 4">NBRC 16068</strain>
    </source>
</reference>
<evidence type="ECO:0000259" key="2">
    <source>
        <dbReference type="Pfam" id="PF08240"/>
    </source>
</evidence>
<dbReference type="PROSITE" id="PS00059">
    <property type="entry name" value="ADH_ZINC"/>
    <property type="match status" value="1"/>
</dbReference>
<dbReference type="AlphaFoldDB" id="K6WHU9"/>
<dbReference type="SUPFAM" id="SSF51735">
    <property type="entry name" value="NAD(P)-binding Rossmann-fold domains"/>
    <property type="match status" value="1"/>
</dbReference>
<accession>K6WHU9</accession>
<dbReference type="GO" id="GO:0008270">
    <property type="term" value="F:zinc ion binding"/>
    <property type="evidence" value="ECO:0007669"/>
    <property type="project" value="InterPro"/>
</dbReference>
<comment type="caution">
    <text evidence="3">The sequence shown here is derived from an EMBL/GenBank/DDBJ whole genome shotgun (WGS) entry which is preliminary data.</text>
</comment>
<dbReference type="CDD" id="cd08262">
    <property type="entry name" value="Zn_ADH8"/>
    <property type="match status" value="1"/>
</dbReference>
<dbReference type="Pfam" id="PF08240">
    <property type="entry name" value="ADH_N"/>
    <property type="match status" value="1"/>
</dbReference>
<organism evidence="3 4">
    <name type="scientific">Gordonia rhizosphera NBRC 16068</name>
    <dbReference type="NCBI Taxonomy" id="1108045"/>
    <lineage>
        <taxon>Bacteria</taxon>
        <taxon>Bacillati</taxon>
        <taxon>Actinomycetota</taxon>
        <taxon>Actinomycetes</taxon>
        <taxon>Mycobacteriales</taxon>
        <taxon>Gordoniaceae</taxon>
        <taxon>Gordonia</taxon>
    </lineage>
</organism>
<dbReference type="SUPFAM" id="SSF50129">
    <property type="entry name" value="GroES-like"/>
    <property type="match status" value="1"/>
</dbReference>
<feature type="domain" description="Alcohol dehydrogenase-like N-terminal" evidence="2">
    <location>
        <begin position="24"/>
        <end position="138"/>
    </location>
</feature>
<keyword evidence="1" id="KW-0560">Oxidoreductase</keyword>
<gene>
    <name evidence="3" type="ORF">GORHZ_213_01070</name>
</gene>
<dbReference type="STRING" id="1108045.GORHZ_213_01070"/>
<proteinExistence type="predicted"/>
<dbReference type="PANTHER" id="PTHR43189:SF1">
    <property type="entry name" value="ZINC-TYPE ALCOHOL DEHYDROGENASE-LIKE PROTEIN C1198.01"/>
    <property type="match status" value="1"/>
</dbReference>
<evidence type="ECO:0000313" key="4">
    <source>
        <dbReference type="Proteomes" id="UP000008363"/>
    </source>
</evidence>
<evidence type="ECO:0000256" key="1">
    <source>
        <dbReference type="ARBA" id="ARBA00023002"/>
    </source>
</evidence>
<protein>
    <submittedName>
        <fullName evidence="3">Putative zinc-containing alcohol dehydrogenase</fullName>
    </submittedName>
</protein>
<keyword evidence="4" id="KW-1185">Reference proteome</keyword>
<dbReference type="PANTHER" id="PTHR43189">
    <property type="entry name" value="ZINC-TYPE ALCOHOL DEHYDROGENASE-LIKE PROTEIN C1198.01-RELATED"/>
    <property type="match status" value="1"/>
</dbReference>